<protein>
    <submittedName>
        <fullName evidence="1">Uncharacterized protein</fullName>
    </submittedName>
</protein>
<proteinExistence type="predicted"/>
<dbReference type="EMBL" id="BLXT01004371">
    <property type="protein sequence ID" value="GFO12104.1"/>
    <property type="molecule type" value="Genomic_DNA"/>
</dbReference>
<name>A0AAV4B162_9GAST</name>
<sequence>MGKTVDMVTLSKQNLDIPCERTSSIRGVSGIVDIESALRSAKTLLSRIRALPPVPWPDGGPESLRSPCCELAIFKIPSHRLFKNVWWHNGQ</sequence>
<accession>A0AAV4B162</accession>
<reference evidence="1 2" key="1">
    <citation type="journal article" date="2021" name="Elife">
        <title>Chloroplast acquisition without the gene transfer in kleptoplastic sea slugs, Plakobranchus ocellatus.</title>
        <authorList>
            <person name="Maeda T."/>
            <person name="Takahashi S."/>
            <person name="Yoshida T."/>
            <person name="Shimamura S."/>
            <person name="Takaki Y."/>
            <person name="Nagai Y."/>
            <person name="Toyoda A."/>
            <person name="Suzuki Y."/>
            <person name="Arimoto A."/>
            <person name="Ishii H."/>
            <person name="Satoh N."/>
            <person name="Nishiyama T."/>
            <person name="Hasebe M."/>
            <person name="Maruyama T."/>
            <person name="Minagawa J."/>
            <person name="Obokata J."/>
            <person name="Shigenobu S."/>
        </authorList>
    </citation>
    <scope>NUCLEOTIDE SEQUENCE [LARGE SCALE GENOMIC DNA]</scope>
</reference>
<dbReference type="AlphaFoldDB" id="A0AAV4B162"/>
<evidence type="ECO:0000313" key="2">
    <source>
        <dbReference type="Proteomes" id="UP000735302"/>
    </source>
</evidence>
<gene>
    <name evidence="1" type="ORF">PoB_003860900</name>
</gene>
<comment type="caution">
    <text evidence="1">The sequence shown here is derived from an EMBL/GenBank/DDBJ whole genome shotgun (WGS) entry which is preliminary data.</text>
</comment>
<dbReference type="Proteomes" id="UP000735302">
    <property type="component" value="Unassembled WGS sequence"/>
</dbReference>
<keyword evidence="2" id="KW-1185">Reference proteome</keyword>
<evidence type="ECO:0000313" key="1">
    <source>
        <dbReference type="EMBL" id="GFO12104.1"/>
    </source>
</evidence>
<organism evidence="1 2">
    <name type="scientific">Plakobranchus ocellatus</name>
    <dbReference type="NCBI Taxonomy" id="259542"/>
    <lineage>
        <taxon>Eukaryota</taxon>
        <taxon>Metazoa</taxon>
        <taxon>Spiralia</taxon>
        <taxon>Lophotrochozoa</taxon>
        <taxon>Mollusca</taxon>
        <taxon>Gastropoda</taxon>
        <taxon>Heterobranchia</taxon>
        <taxon>Euthyneura</taxon>
        <taxon>Panpulmonata</taxon>
        <taxon>Sacoglossa</taxon>
        <taxon>Placobranchoidea</taxon>
        <taxon>Plakobranchidae</taxon>
        <taxon>Plakobranchus</taxon>
    </lineage>
</organism>